<feature type="region of interest" description="Disordered" evidence="4">
    <location>
        <begin position="87"/>
        <end position="107"/>
    </location>
</feature>
<keyword evidence="3" id="KW-0804">Transcription</keyword>
<evidence type="ECO:0000259" key="5">
    <source>
        <dbReference type="PROSITE" id="PS01124"/>
    </source>
</evidence>
<dbReference type="Pfam" id="PF12833">
    <property type="entry name" value="HTH_18"/>
    <property type="match status" value="1"/>
</dbReference>
<dbReference type="InterPro" id="IPR018062">
    <property type="entry name" value="HTH_AraC-typ_CS"/>
</dbReference>
<dbReference type="GO" id="GO:0043565">
    <property type="term" value="F:sequence-specific DNA binding"/>
    <property type="evidence" value="ECO:0007669"/>
    <property type="project" value="InterPro"/>
</dbReference>
<dbReference type="Gene3D" id="1.10.10.60">
    <property type="entry name" value="Homeodomain-like"/>
    <property type="match status" value="2"/>
</dbReference>
<dbReference type="PANTHER" id="PTHR43280:SF2">
    <property type="entry name" value="HTH-TYPE TRANSCRIPTIONAL REGULATOR EXSA"/>
    <property type="match status" value="1"/>
</dbReference>
<evidence type="ECO:0000313" key="7">
    <source>
        <dbReference type="Proteomes" id="UP000476064"/>
    </source>
</evidence>
<accession>A0A6C0G0U4</accession>
<protein>
    <submittedName>
        <fullName evidence="6">Helix-turn-helix transcriptional regulator</fullName>
    </submittedName>
</protein>
<evidence type="ECO:0000256" key="2">
    <source>
        <dbReference type="ARBA" id="ARBA00023125"/>
    </source>
</evidence>
<feature type="compositionally biased region" description="Basic and acidic residues" evidence="4">
    <location>
        <begin position="92"/>
        <end position="107"/>
    </location>
</feature>
<dbReference type="Proteomes" id="UP000476064">
    <property type="component" value="Chromosome"/>
</dbReference>
<gene>
    <name evidence="6" type="ORF">GXP70_25720</name>
</gene>
<dbReference type="PROSITE" id="PS01124">
    <property type="entry name" value="HTH_ARAC_FAMILY_2"/>
    <property type="match status" value="1"/>
</dbReference>
<dbReference type="GO" id="GO:0003700">
    <property type="term" value="F:DNA-binding transcription factor activity"/>
    <property type="evidence" value="ECO:0007669"/>
    <property type="project" value="InterPro"/>
</dbReference>
<dbReference type="PROSITE" id="PS00041">
    <property type="entry name" value="HTH_ARAC_FAMILY_1"/>
    <property type="match status" value="1"/>
</dbReference>
<dbReference type="KEGG" id="plyc:GXP70_25720"/>
<keyword evidence="2" id="KW-0238">DNA-binding</keyword>
<evidence type="ECO:0000256" key="1">
    <source>
        <dbReference type="ARBA" id="ARBA00023015"/>
    </source>
</evidence>
<keyword evidence="7" id="KW-1185">Reference proteome</keyword>
<reference evidence="6 7" key="1">
    <citation type="submission" date="2020-01" db="EMBL/GenBank/DDBJ databases">
        <title>Paenibacillus sp. nov., isolated from tomato rhizosphere.</title>
        <authorList>
            <person name="Weon H.-Y."/>
            <person name="Lee S.A."/>
        </authorList>
    </citation>
    <scope>NUCLEOTIDE SEQUENCE [LARGE SCALE GENOMIC DNA]</scope>
    <source>
        <strain evidence="6 7">12200R-189</strain>
    </source>
</reference>
<organism evidence="6 7">
    <name type="scientific">Paenibacillus lycopersici</name>
    <dbReference type="NCBI Taxonomy" id="2704462"/>
    <lineage>
        <taxon>Bacteria</taxon>
        <taxon>Bacillati</taxon>
        <taxon>Bacillota</taxon>
        <taxon>Bacilli</taxon>
        <taxon>Bacillales</taxon>
        <taxon>Paenibacillaceae</taxon>
        <taxon>Paenibacillus</taxon>
    </lineage>
</organism>
<name>A0A6C0G0U4_9BACL</name>
<dbReference type="SUPFAM" id="SSF46689">
    <property type="entry name" value="Homeodomain-like"/>
    <property type="match status" value="2"/>
</dbReference>
<evidence type="ECO:0000256" key="3">
    <source>
        <dbReference type="ARBA" id="ARBA00023163"/>
    </source>
</evidence>
<dbReference type="InterPro" id="IPR020449">
    <property type="entry name" value="Tscrpt_reg_AraC-type_HTH"/>
</dbReference>
<dbReference type="SMART" id="SM00342">
    <property type="entry name" value="HTH_ARAC"/>
    <property type="match status" value="1"/>
</dbReference>
<keyword evidence="1" id="KW-0805">Transcription regulation</keyword>
<sequence>MEEHYTMDVHLEHIADKMGVSVKYVSRVFKEHYNTNLSDYISELRIRLAKELLRDSAFTVNEISEKAGFYNRTTFLRTFKKLEGKSPNQYRQEFKDRGERPLHSDGA</sequence>
<dbReference type="AlphaFoldDB" id="A0A6C0G0U4"/>
<dbReference type="PRINTS" id="PR00032">
    <property type="entry name" value="HTHARAC"/>
</dbReference>
<dbReference type="PANTHER" id="PTHR43280">
    <property type="entry name" value="ARAC-FAMILY TRANSCRIPTIONAL REGULATOR"/>
    <property type="match status" value="1"/>
</dbReference>
<dbReference type="InterPro" id="IPR009057">
    <property type="entry name" value="Homeodomain-like_sf"/>
</dbReference>
<dbReference type="RefSeq" id="WP_162359456.1">
    <property type="nucleotide sequence ID" value="NZ_CP048209.1"/>
</dbReference>
<dbReference type="EMBL" id="CP048209">
    <property type="protein sequence ID" value="QHT63026.1"/>
    <property type="molecule type" value="Genomic_DNA"/>
</dbReference>
<feature type="domain" description="HTH araC/xylS-type" evidence="5">
    <location>
        <begin position="1"/>
        <end position="93"/>
    </location>
</feature>
<dbReference type="InterPro" id="IPR018060">
    <property type="entry name" value="HTH_AraC"/>
</dbReference>
<evidence type="ECO:0000313" key="6">
    <source>
        <dbReference type="EMBL" id="QHT63026.1"/>
    </source>
</evidence>
<proteinExistence type="predicted"/>
<evidence type="ECO:0000256" key="4">
    <source>
        <dbReference type="SAM" id="MobiDB-lite"/>
    </source>
</evidence>